<dbReference type="InterPro" id="IPR011990">
    <property type="entry name" value="TPR-like_helical_dom_sf"/>
</dbReference>
<gene>
    <name evidence="2" type="ORF">KZ820_00300</name>
</gene>
<organism evidence="2 3">
    <name type="scientific">Sphingomonas citri</name>
    <dbReference type="NCBI Taxonomy" id="2862499"/>
    <lineage>
        <taxon>Bacteria</taxon>
        <taxon>Pseudomonadati</taxon>
        <taxon>Pseudomonadota</taxon>
        <taxon>Alphaproteobacteria</taxon>
        <taxon>Sphingomonadales</taxon>
        <taxon>Sphingomonadaceae</taxon>
        <taxon>Sphingomonas</taxon>
    </lineage>
</organism>
<evidence type="ECO:0008006" key="4">
    <source>
        <dbReference type="Google" id="ProtNLM"/>
    </source>
</evidence>
<dbReference type="EMBL" id="JAHXZN010000001">
    <property type="protein sequence ID" value="MBW6529168.1"/>
    <property type="molecule type" value="Genomic_DNA"/>
</dbReference>
<keyword evidence="1" id="KW-0812">Transmembrane</keyword>
<dbReference type="SUPFAM" id="SSF48452">
    <property type="entry name" value="TPR-like"/>
    <property type="match status" value="1"/>
</dbReference>
<evidence type="ECO:0000256" key="1">
    <source>
        <dbReference type="SAM" id="Phobius"/>
    </source>
</evidence>
<dbReference type="RefSeq" id="WP_219746760.1">
    <property type="nucleotide sequence ID" value="NZ_JAHXZN010000001.1"/>
</dbReference>
<evidence type="ECO:0000313" key="2">
    <source>
        <dbReference type="EMBL" id="MBW6529168.1"/>
    </source>
</evidence>
<protein>
    <recommendedName>
        <fullName evidence="4">Cytochrome c biogenesis factor</fullName>
    </recommendedName>
</protein>
<comment type="caution">
    <text evidence="2">The sequence shown here is derived from an EMBL/GenBank/DDBJ whole genome shotgun (WGS) entry which is preliminary data.</text>
</comment>
<proteinExistence type="predicted"/>
<keyword evidence="3" id="KW-1185">Reference proteome</keyword>
<keyword evidence="1" id="KW-1133">Transmembrane helix</keyword>
<name>A0ABS7BHV7_9SPHN</name>
<keyword evidence="1" id="KW-0472">Membrane</keyword>
<accession>A0ABS7BHV7</accession>
<evidence type="ECO:0000313" key="3">
    <source>
        <dbReference type="Proteomes" id="UP000759103"/>
    </source>
</evidence>
<reference evidence="2 3" key="1">
    <citation type="submission" date="2021-07" db="EMBL/GenBank/DDBJ databases">
        <title>Sphingomonas sp.</title>
        <authorList>
            <person name="Feng G."/>
            <person name="Li J."/>
            <person name="Pan M."/>
        </authorList>
    </citation>
    <scope>NUCLEOTIDE SEQUENCE [LARGE SCALE GENOMIC DNA]</scope>
    <source>
        <strain evidence="2 3">RRHST34</strain>
    </source>
</reference>
<sequence length="213" mass="22477">MGFVALLLLGAGAFGALALLRADRALWTLLAAALCLGGAGYAWQGSPLLGARPATPRTEIAPIDPDEIALRDSLLGRYTADTAYLVAADAMTRSGNSRAAARVVMGGLSKLPKSFILWTWAGVTLAADAGDRLSPPALLAFRQAARLAPEHPAPPYYLGMAYLKAGQLAQARALWLRAVALSAPRTDYRRELVRRVLVLDQFIAAGVDPSRGG</sequence>
<dbReference type="Proteomes" id="UP000759103">
    <property type="component" value="Unassembled WGS sequence"/>
</dbReference>
<feature type="transmembrane region" description="Helical" evidence="1">
    <location>
        <begin position="25"/>
        <end position="43"/>
    </location>
</feature>
<dbReference type="Gene3D" id="1.25.40.10">
    <property type="entry name" value="Tetratricopeptide repeat domain"/>
    <property type="match status" value="1"/>
</dbReference>